<protein>
    <recommendedName>
        <fullName evidence="1">HAT C-terminal dimerisation domain-containing protein</fullName>
    </recommendedName>
</protein>
<dbReference type="OrthoDB" id="1607513at2759"/>
<dbReference type="InterPro" id="IPR012337">
    <property type="entry name" value="RNaseH-like_sf"/>
</dbReference>
<dbReference type="Proteomes" id="UP000681722">
    <property type="component" value="Unassembled WGS sequence"/>
</dbReference>
<keyword evidence="6" id="KW-1185">Reference proteome</keyword>
<dbReference type="EMBL" id="CAJOBA010051740">
    <property type="protein sequence ID" value="CAF4247809.1"/>
    <property type="molecule type" value="Genomic_DNA"/>
</dbReference>
<feature type="domain" description="HAT C-terminal dimerisation" evidence="1">
    <location>
        <begin position="25"/>
        <end position="100"/>
    </location>
</feature>
<dbReference type="Proteomes" id="UP000682733">
    <property type="component" value="Unassembled WGS sequence"/>
</dbReference>
<evidence type="ECO:0000313" key="5">
    <source>
        <dbReference type="EMBL" id="CAF4247809.1"/>
    </source>
</evidence>
<accession>A0A814FAN4</accession>
<evidence type="ECO:0000313" key="2">
    <source>
        <dbReference type="EMBL" id="CAF0983228.1"/>
    </source>
</evidence>
<proteinExistence type="predicted"/>
<dbReference type="Proteomes" id="UP000677228">
    <property type="component" value="Unassembled WGS sequence"/>
</dbReference>
<evidence type="ECO:0000313" key="3">
    <source>
        <dbReference type="EMBL" id="CAF1453371.1"/>
    </source>
</evidence>
<evidence type="ECO:0000313" key="6">
    <source>
        <dbReference type="Proteomes" id="UP000663829"/>
    </source>
</evidence>
<dbReference type="Proteomes" id="UP000663829">
    <property type="component" value="Unassembled WGS sequence"/>
</dbReference>
<dbReference type="GO" id="GO:0046983">
    <property type="term" value="F:protein dimerization activity"/>
    <property type="evidence" value="ECO:0007669"/>
    <property type="project" value="InterPro"/>
</dbReference>
<dbReference type="EMBL" id="CAJNOK010029894">
    <property type="protein sequence ID" value="CAF1453371.1"/>
    <property type="molecule type" value="Genomic_DNA"/>
</dbReference>
<dbReference type="EMBL" id="CAJNOQ010002870">
    <property type="protein sequence ID" value="CAF0983228.1"/>
    <property type="molecule type" value="Genomic_DNA"/>
</dbReference>
<dbReference type="EMBL" id="CAJOBC010002870">
    <property type="protein sequence ID" value="CAF3755649.1"/>
    <property type="molecule type" value="Genomic_DNA"/>
</dbReference>
<organism evidence="2 6">
    <name type="scientific">Didymodactylos carnosus</name>
    <dbReference type="NCBI Taxonomy" id="1234261"/>
    <lineage>
        <taxon>Eukaryota</taxon>
        <taxon>Metazoa</taxon>
        <taxon>Spiralia</taxon>
        <taxon>Gnathifera</taxon>
        <taxon>Rotifera</taxon>
        <taxon>Eurotatoria</taxon>
        <taxon>Bdelloidea</taxon>
        <taxon>Philodinida</taxon>
        <taxon>Philodinidae</taxon>
        <taxon>Didymodactylos</taxon>
    </lineage>
</organism>
<dbReference type="AlphaFoldDB" id="A0A814FAN4"/>
<dbReference type="Pfam" id="PF05699">
    <property type="entry name" value="Dimer_Tnp_hAT"/>
    <property type="match status" value="1"/>
</dbReference>
<sequence>MIGDYAAQQSIHRRKECVAATRFFPCCDVNNKTDKNPLLFWQTNVLTMPLLAKMSKLYLATSGTSMSSESAFSLSAYYGRKERSRLPSEPLALSVFLKDKLQQQEDATN</sequence>
<reference evidence="2" key="1">
    <citation type="submission" date="2021-02" db="EMBL/GenBank/DDBJ databases">
        <authorList>
            <person name="Nowell W R."/>
        </authorList>
    </citation>
    <scope>NUCLEOTIDE SEQUENCE</scope>
</reference>
<evidence type="ECO:0000313" key="4">
    <source>
        <dbReference type="EMBL" id="CAF3755649.1"/>
    </source>
</evidence>
<dbReference type="InterPro" id="IPR008906">
    <property type="entry name" value="HATC_C_dom"/>
</dbReference>
<gene>
    <name evidence="2" type="ORF">GPM918_LOCUS12862</name>
    <name evidence="3" type="ORF">OVA965_LOCUS34930</name>
    <name evidence="4" type="ORF">SRO942_LOCUS12862</name>
    <name evidence="5" type="ORF">TMI583_LOCUS35880</name>
</gene>
<evidence type="ECO:0000259" key="1">
    <source>
        <dbReference type="Pfam" id="PF05699"/>
    </source>
</evidence>
<comment type="caution">
    <text evidence="2">The sequence shown here is derived from an EMBL/GenBank/DDBJ whole genome shotgun (WGS) entry which is preliminary data.</text>
</comment>
<dbReference type="SUPFAM" id="SSF53098">
    <property type="entry name" value="Ribonuclease H-like"/>
    <property type="match status" value="1"/>
</dbReference>
<name>A0A814FAN4_9BILA</name>